<reference evidence="2 3" key="1">
    <citation type="journal article" date="2018" name="Sci. Rep.">
        <title>Genome sequence of the cauliflower mushroom Sparassis crispa (Hanabiratake) and its association with beneficial usage.</title>
        <authorList>
            <person name="Kiyama R."/>
            <person name="Furutani Y."/>
            <person name="Kawaguchi K."/>
            <person name="Nakanishi T."/>
        </authorList>
    </citation>
    <scope>NUCLEOTIDE SEQUENCE [LARGE SCALE GENOMIC DNA]</scope>
</reference>
<organism evidence="2 3">
    <name type="scientific">Sparassis crispa</name>
    <dbReference type="NCBI Taxonomy" id="139825"/>
    <lineage>
        <taxon>Eukaryota</taxon>
        <taxon>Fungi</taxon>
        <taxon>Dikarya</taxon>
        <taxon>Basidiomycota</taxon>
        <taxon>Agaricomycotina</taxon>
        <taxon>Agaricomycetes</taxon>
        <taxon>Polyporales</taxon>
        <taxon>Sparassidaceae</taxon>
        <taxon>Sparassis</taxon>
    </lineage>
</organism>
<feature type="region of interest" description="Disordered" evidence="1">
    <location>
        <begin position="64"/>
        <end position="113"/>
    </location>
</feature>
<feature type="region of interest" description="Disordered" evidence="1">
    <location>
        <begin position="624"/>
        <end position="680"/>
    </location>
</feature>
<protein>
    <recommendedName>
        <fullName evidence="4">Pentatricopeptide repeat-containing protein</fullName>
    </recommendedName>
</protein>
<dbReference type="GeneID" id="38780150"/>
<comment type="caution">
    <text evidence="2">The sequence shown here is derived from an EMBL/GenBank/DDBJ whole genome shotgun (WGS) entry which is preliminary data.</text>
</comment>
<dbReference type="Proteomes" id="UP000287166">
    <property type="component" value="Unassembled WGS sequence"/>
</dbReference>
<dbReference type="Gene3D" id="1.25.40.10">
    <property type="entry name" value="Tetratricopeptide repeat domain"/>
    <property type="match status" value="1"/>
</dbReference>
<dbReference type="RefSeq" id="XP_027614146.1">
    <property type="nucleotide sequence ID" value="XM_027758345.1"/>
</dbReference>
<dbReference type="EMBL" id="BFAD01000005">
    <property type="protein sequence ID" value="GBE83233.1"/>
    <property type="molecule type" value="Genomic_DNA"/>
</dbReference>
<feature type="compositionally biased region" description="Basic and acidic residues" evidence="1">
    <location>
        <begin position="645"/>
        <end position="663"/>
    </location>
</feature>
<dbReference type="STRING" id="139825.A0A401GLZ3"/>
<dbReference type="OrthoDB" id="185373at2759"/>
<evidence type="ECO:0000256" key="1">
    <source>
        <dbReference type="SAM" id="MobiDB-lite"/>
    </source>
</evidence>
<gene>
    <name evidence="2" type="ORF">SCP_0502800</name>
</gene>
<keyword evidence="3" id="KW-1185">Reference proteome</keyword>
<dbReference type="InterPro" id="IPR011990">
    <property type="entry name" value="TPR-like_helical_dom_sf"/>
</dbReference>
<proteinExistence type="predicted"/>
<evidence type="ECO:0008006" key="4">
    <source>
        <dbReference type="Google" id="ProtNLM"/>
    </source>
</evidence>
<name>A0A401GLZ3_9APHY</name>
<feature type="region of interest" description="Disordered" evidence="1">
    <location>
        <begin position="568"/>
        <end position="590"/>
    </location>
</feature>
<evidence type="ECO:0000313" key="2">
    <source>
        <dbReference type="EMBL" id="GBE83233.1"/>
    </source>
</evidence>
<accession>A0A401GLZ3</accession>
<dbReference type="AlphaFoldDB" id="A0A401GLZ3"/>
<sequence length="951" mass="106283">MFICRHLLLRAYVPRRLPAPLVIRRLLSDSFRAPDIPQNAPVAPQTQTQTQTQLADILGPDDVDEETTQLSERSAQGADGREPAAARRPAHLGGGTSTTMQTEATPPDEQDEGWAEDTYHIRSKDEILQDYYASRNTDRSPVASRDLLEFRRLLYVARNRDLRHVTHMLVTDLRGSLLEPRMFAGFVESLLYALVKHQRIVTKRDVLSLFQELEARGGLHLFRARRKLQIIKAIMGMPPEPEFDLPLRDYMVTLLVDMLVNPNEEIPADKRAMSFRALWPLYRFVYGLAKMGERERAHKLIQTLVKTENLSGEAINNTDLESGDFTYIILSATVRSCLLWGWRRRASWLVVNSMPTEEKISPPMAELAIDLLSCLLEPAQACDIDTAASIVMQLMERGTAGCVPHDILQEFYNAAQELERPELVQSVYSLSRNRAIREKYSYPPPGIKLQLWFMQHLATKSMNSHLAREFATQIVEEGIPVHLQDRGAFIALVASQGLATHARTLWDRYSQGEDGEFVVGNATTMVRMVSLFTSLAKRREQLQAKTASLESRSPESDADAAELLHSEALPGADPPRHSNDALSQPPLPRVDIPMASASVTSELTGDTVSEIADAVAALTHASMDGAPGEAAPAETSRTSAGPAQSHDRARDTAPHVTLPREELEPPEEEATTINTESTPEELRAYAERVLSAFRASRLLNAASHQDLNATARACFMLKQMSEGFSAFRMLLNRREVPDVHDVNVVLGVLAEYSPQAGERIIERMLQKGMKPDGVTFGTVIHHAVLHGQMEVVSSLIRRARSLNAEHLTFKTVGTLIRAMVSQQAEEGEVSPIGRLHHAQRLVDMLLQAHQVPSSNMGRDCVVAALRADDPRMAFRFWKLLVKEQVQWDDPMQTATRRVIAARVRRHLNSGWLEPEQGHVMLSELGQEVKRQYRQMSASVALPAQEDSEKPS</sequence>
<dbReference type="InParanoid" id="A0A401GLZ3"/>
<evidence type="ECO:0000313" key="3">
    <source>
        <dbReference type="Proteomes" id="UP000287166"/>
    </source>
</evidence>